<evidence type="ECO:0000313" key="2">
    <source>
        <dbReference type="EMBL" id="RAK53309.1"/>
    </source>
</evidence>
<dbReference type="Proteomes" id="UP000249254">
    <property type="component" value="Unassembled WGS sequence"/>
</dbReference>
<dbReference type="RefSeq" id="WP_111527061.1">
    <property type="nucleotide sequence ID" value="NZ_JBHRSG010000001.1"/>
</dbReference>
<reference evidence="3" key="1">
    <citation type="submission" date="2018-05" db="EMBL/GenBank/DDBJ databases">
        <authorList>
            <person name="Li X."/>
        </authorList>
    </citation>
    <scope>NUCLEOTIDE SEQUENCE [LARGE SCALE GENOMIC DNA]</scope>
    <source>
        <strain evidence="3">LX32</strain>
    </source>
</reference>
<evidence type="ECO:0000313" key="3">
    <source>
        <dbReference type="Proteomes" id="UP000249254"/>
    </source>
</evidence>
<keyword evidence="3" id="KW-1185">Reference proteome</keyword>
<accession>A0A328AF81</accession>
<dbReference type="EMBL" id="QFYQ01000001">
    <property type="protein sequence ID" value="RAK53309.1"/>
    <property type="molecule type" value="Genomic_DNA"/>
</dbReference>
<dbReference type="AlphaFoldDB" id="A0A328AF81"/>
<dbReference type="OrthoDB" id="5291101at2"/>
<dbReference type="InterPro" id="IPR004263">
    <property type="entry name" value="Exostosin"/>
</dbReference>
<proteinExistence type="predicted"/>
<sequence length="315" mass="34393">MARLELVLADGEVPRTVFYDRLLAAAARHPWAQADGPLAIAIPAEDTALETNWPRYGDGGSCFLRGELQALTPETALGRYVGKLCAWALAHPDARLLVFSKHPSLRLAAGLRDFPNIVLADGSLAAFERSLNPRTISFPSLPMVAARPAEGPRPILASFQGVDSHPLRRRLAELHNGRDMVVRLIEPGRHSGRIDAEAGRTDADYEGLIDASTFSFVPRGDSLFSYRLLEVMARGSIPVILSDGWVLPFDRTLDWPAFSVSVHAEAIGILPQILRLFSPADIARMQARLAEVYVASFADLDRILEATLREAAALS</sequence>
<dbReference type="GO" id="GO:0016757">
    <property type="term" value="F:glycosyltransferase activity"/>
    <property type="evidence" value="ECO:0007669"/>
    <property type="project" value="InterPro"/>
</dbReference>
<organism evidence="2 3">
    <name type="scientific">Phenylobacterium soli</name>
    <dbReference type="NCBI Taxonomy" id="2170551"/>
    <lineage>
        <taxon>Bacteria</taxon>
        <taxon>Pseudomonadati</taxon>
        <taxon>Pseudomonadota</taxon>
        <taxon>Alphaproteobacteria</taxon>
        <taxon>Caulobacterales</taxon>
        <taxon>Caulobacteraceae</taxon>
        <taxon>Phenylobacterium</taxon>
    </lineage>
</organism>
<dbReference type="Pfam" id="PF03016">
    <property type="entry name" value="Exostosin_GT47"/>
    <property type="match status" value="1"/>
</dbReference>
<feature type="domain" description="Exostosin GT47" evidence="1">
    <location>
        <begin position="147"/>
        <end position="275"/>
    </location>
</feature>
<comment type="caution">
    <text evidence="2">The sequence shown here is derived from an EMBL/GenBank/DDBJ whole genome shotgun (WGS) entry which is preliminary data.</text>
</comment>
<dbReference type="PANTHER" id="PTHR11062:SF281">
    <property type="entry name" value="EXOSTOSIN-LIKE 2"/>
    <property type="match status" value="1"/>
</dbReference>
<protein>
    <recommendedName>
        <fullName evidence="1">Exostosin GT47 domain-containing protein</fullName>
    </recommendedName>
</protein>
<evidence type="ECO:0000259" key="1">
    <source>
        <dbReference type="Pfam" id="PF03016"/>
    </source>
</evidence>
<gene>
    <name evidence="2" type="ORF">DJ017_01580</name>
</gene>
<name>A0A328AF81_9CAUL</name>
<dbReference type="InterPro" id="IPR040911">
    <property type="entry name" value="Exostosin_GT47"/>
</dbReference>
<dbReference type="PANTHER" id="PTHR11062">
    <property type="entry name" value="EXOSTOSIN HEPARAN SULFATE GLYCOSYLTRANSFERASE -RELATED"/>
    <property type="match status" value="1"/>
</dbReference>